<name>A0A0J6SAH7_9HYPH</name>
<dbReference type="AlphaFoldDB" id="A0A0J6SAH7"/>
<organism evidence="2 3">
    <name type="scientific">Methylobacterium variabile</name>
    <dbReference type="NCBI Taxonomy" id="298794"/>
    <lineage>
        <taxon>Bacteria</taxon>
        <taxon>Pseudomonadati</taxon>
        <taxon>Pseudomonadota</taxon>
        <taxon>Alphaproteobacteria</taxon>
        <taxon>Hyphomicrobiales</taxon>
        <taxon>Methylobacteriaceae</taxon>
        <taxon>Methylobacterium</taxon>
    </lineage>
</organism>
<sequence>MADKSAIVILVSDRPVSGPRLDQLIRWYDAQARSEEQLADELDGSDLTEAAQRNRARARAHRDTILALSLLQPAPEPPVTEFRGHLTTKERPRAQVRAPP</sequence>
<keyword evidence="3" id="KW-1185">Reference proteome</keyword>
<feature type="compositionally biased region" description="Basic and acidic residues" evidence="1">
    <location>
        <begin position="82"/>
        <end position="93"/>
    </location>
</feature>
<evidence type="ECO:0000313" key="3">
    <source>
        <dbReference type="Proteomes" id="UP000035955"/>
    </source>
</evidence>
<proteinExistence type="predicted"/>
<feature type="region of interest" description="Disordered" evidence="1">
    <location>
        <begin position="75"/>
        <end position="100"/>
    </location>
</feature>
<evidence type="ECO:0000256" key="1">
    <source>
        <dbReference type="SAM" id="MobiDB-lite"/>
    </source>
</evidence>
<accession>A0A0J6SAH7</accession>
<evidence type="ECO:0000313" key="2">
    <source>
        <dbReference type="EMBL" id="KMO30722.1"/>
    </source>
</evidence>
<dbReference type="OrthoDB" id="8003671at2"/>
<dbReference type="RefSeq" id="WP_048447433.1">
    <property type="nucleotide sequence ID" value="NZ_LABY01000218.1"/>
</dbReference>
<reference evidence="2 3" key="1">
    <citation type="submission" date="2015-03" db="EMBL/GenBank/DDBJ databases">
        <title>Genome sequencing of Methylobacterium variabile DSM 16961.</title>
        <authorList>
            <person name="Chaudhry V."/>
            <person name="Patil P.B."/>
        </authorList>
    </citation>
    <scope>NUCLEOTIDE SEQUENCE [LARGE SCALE GENOMIC DNA]</scope>
    <source>
        <strain evidence="2 3">DSM 16961</strain>
    </source>
</reference>
<dbReference type="PATRIC" id="fig|298794.3.peg.3372"/>
<dbReference type="EMBL" id="LABY01000218">
    <property type="protein sequence ID" value="KMO30722.1"/>
    <property type="molecule type" value="Genomic_DNA"/>
</dbReference>
<comment type="caution">
    <text evidence="2">The sequence shown here is derived from an EMBL/GenBank/DDBJ whole genome shotgun (WGS) entry which is preliminary data.</text>
</comment>
<dbReference type="Proteomes" id="UP000035955">
    <property type="component" value="Unassembled WGS sequence"/>
</dbReference>
<protein>
    <submittedName>
        <fullName evidence="2">Uncharacterized protein</fullName>
    </submittedName>
</protein>
<gene>
    <name evidence="2" type="ORF">VQ02_27565</name>
</gene>